<accession>A0AAN2C967</accession>
<dbReference type="RefSeq" id="WP_317997201.1">
    <property type="nucleotide sequence ID" value="NZ_AP025523.1"/>
</dbReference>
<evidence type="ECO:0000256" key="2">
    <source>
        <dbReference type="ARBA" id="ARBA00022679"/>
    </source>
</evidence>
<dbReference type="GO" id="GO:0031167">
    <property type="term" value="P:rRNA methylation"/>
    <property type="evidence" value="ECO:0007669"/>
    <property type="project" value="InterPro"/>
</dbReference>
<dbReference type="SUPFAM" id="SSF53335">
    <property type="entry name" value="S-adenosyl-L-methionine-dependent methyltransferases"/>
    <property type="match status" value="1"/>
</dbReference>
<dbReference type="InterPro" id="IPR000595">
    <property type="entry name" value="cNMP-bd_dom"/>
</dbReference>
<protein>
    <submittedName>
        <fullName evidence="5">Methyltransferase small</fullName>
    </submittedName>
</protein>
<gene>
    <name evidence="5" type="ORF">WPS_15010</name>
</gene>
<organism evidence="5 6">
    <name type="scientific">Vulcanimicrobium alpinum</name>
    <dbReference type="NCBI Taxonomy" id="3016050"/>
    <lineage>
        <taxon>Bacteria</taxon>
        <taxon>Bacillati</taxon>
        <taxon>Vulcanimicrobiota</taxon>
        <taxon>Vulcanimicrobiia</taxon>
        <taxon>Vulcanimicrobiales</taxon>
        <taxon>Vulcanimicrobiaceae</taxon>
        <taxon>Vulcanimicrobium</taxon>
    </lineage>
</organism>
<dbReference type="PANTHER" id="PTHR43542:SF1">
    <property type="entry name" value="METHYLTRANSFERASE"/>
    <property type="match status" value="1"/>
</dbReference>
<dbReference type="KEGG" id="vab:WPS_15010"/>
<keyword evidence="6" id="KW-1185">Reference proteome</keyword>
<proteinExistence type="predicted"/>
<dbReference type="NCBIfam" id="TIGR00095">
    <property type="entry name" value="16S rRNA (guanine(966)-N(2))-methyltransferase RsmD"/>
    <property type="match status" value="1"/>
</dbReference>
<dbReference type="AlphaFoldDB" id="A0AAN2C967"/>
<dbReference type="EMBL" id="AP025523">
    <property type="protein sequence ID" value="BDE06225.1"/>
    <property type="molecule type" value="Genomic_DNA"/>
</dbReference>
<evidence type="ECO:0000313" key="5">
    <source>
        <dbReference type="EMBL" id="BDE06225.1"/>
    </source>
</evidence>
<evidence type="ECO:0000259" key="4">
    <source>
        <dbReference type="PROSITE" id="PS50042"/>
    </source>
</evidence>
<keyword evidence="2" id="KW-0808">Transferase</keyword>
<dbReference type="GO" id="GO:0008168">
    <property type="term" value="F:methyltransferase activity"/>
    <property type="evidence" value="ECO:0007669"/>
    <property type="project" value="UniProtKB-KW"/>
</dbReference>
<sequence>MGTLTITGGTLRSRRVPTPSGRAVRPTPSKVKEALFSILGSRLRDARVLDLFAGSGALGFESLSRGAAHVTFVERHRPTAEALRGAARALGVDDRVAVVAAPAERAARVLDARYDVVFADPPYVQPYPQAAFTALRERDLIDPHTTVVYEHSSRTGAPDDPQMQLERSERYGEVALAFLRPRAAETA</sequence>
<keyword evidence="1 5" id="KW-0489">Methyltransferase</keyword>
<evidence type="ECO:0000256" key="3">
    <source>
        <dbReference type="SAM" id="MobiDB-lite"/>
    </source>
</evidence>
<name>A0AAN2C967_UNVUL</name>
<dbReference type="Proteomes" id="UP001317532">
    <property type="component" value="Chromosome"/>
</dbReference>
<evidence type="ECO:0000313" key="6">
    <source>
        <dbReference type="Proteomes" id="UP001317532"/>
    </source>
</evidence>
<feature type="domain" description="Cyclic nucleotide-binding" evidence="4">
    <location>
        <begin position="165"/>
        <end position="187"/>
    </location>
</feature>
<dbReference type="InterPro" id="IPR002052">
    <property type="entry name" value="DNA_methylase_N6_adenine_CS"/>
</dbReference>
<dbReference type="PIRSF" id="PIRSF004553">
    <property type="entry name" value="CHP00095"/>
    <property type="match status" value="1"/>
</dbReference>
<dbReference type="PROSITE" id="PS50042">
    <property type="entry name" value="CNMP_BINDING_3"/>
    <property type="match status" value="1"/>
</dbReference>
<dbReference type="InterPro" id="IPR004398">
    <property type="entry name" value="RNA_MeTrfase_RsmD"/>
</dbReference>
<dbReference type="InterPro" id="IPR029063">
    <property type="entry name" value="SAM-dependent_MTases_sf"/>
</dbReference>
<dbReference type="GO" id="GO:0003676">
    <property type="term" value="F:nucleic acid binding"/>
    <property type="evidence" value="ECO:0007669"/>
    <property type="project" value="InterPro"/>
</dbReference>
<dbReference type="Pfam" id="PF03602">
    <property type="entry name" value="Cons_hypoth95"/>
    <property type="match status" value="1"/>
</dbReference>
<dbReference type="Gene3D" id="3.40.50.150">
    <property type="entry name" value="Vaccinia Virus protein VP39"/>
    <property type="match status" value="1"/>
</dbReference>
<feature type="region of interest" description="Disordered" evidence="3">
    <location>
        <begin position="1"/>
        <end position="26"/>
    </location>
</feature>
<dbReference type="PROSITE" id="PS00092">
    <property type="entry name" value="N6_MTASE"/>
    <property type="match status" value="1"/>
</dbReference>
<dbReference type="PANTHER" id="PTHR43542">
    <property type="entry name" value="METHYLTRANSFERASE"/>
    <property type="match status" value="1"/>
</dbReference>
<reference evidence="5 6" key="1">
    <citation type="journal article" date="2022" name="ISME Commun">
        <title>Vulcanimicrobium alpinus gen. nov. sp. nov., the first cultivated representative of the candidate phylum 'Eremiobacterota', is a metabolically versatile aerobic anoxygenic phototroph.</title>
        <authorList>
            <person name="Yabe S."/>
            <person name="Muto K."/>
            <person name="Abe K."/>
            <person name="Yokota A."/>
            <person name="Staudigel H."/>
            <person name="Tebo B.M."/>
        </authorList>
    </citation>
    <scope>NUCLEOTIDE SEQUENCE [LARGE SCALE GENOMIC DNA]</scope>
    <source>
        <strain evidence="5 6">WC8-2</strain>
    </source>
</reference>
<evidence type="ECO:0000256" key="1">
    <source>
        <dbReference type="ARBA" id="ARBA00022603"/>
    </source>
</evidence>
<feature type="compositionally biased region" description="Polar residues" evidence="3">
    <location>
        <begin position="1"/>
        <end position="10"/>
    </location>
</feature>
<dbReference type="CDD" id="cd02440">
    <property type="entry name" value="AdoMet_MTases"/>
    <property type="match status" value="1"/>
</dbReference>